<dbReference type="SMART" id="SM00404">
    <property type="entry name" value="PTPc_motif"/>
    <property type="match status" value="2"/>
</dbReference>
<keyword evidence="7" id="KW-0106">Calcium</keyword>
<dbReference type="SMART" id="SM00060">
    <property type="entry name" value="FN3"/>
    <property type="match status" value="4"/>
</dbReference>
<feature type="chain" id="PRO_5038124359" description="protein-tyrosine-phosphatase" evidence="17">
    <location>
        <begin position="26"/>
        <end position="1765"/>
    </location>
</feature>
<protein>
    <recommendedName>
        <fullName evidence="2">protein-tyrosine-phosphatase</fullName>
        <ecNumber evidence="2">3.1.3.48</ecNumber>
    </recommendedName>
</protein>
<dbReference type="PANTHER" id="PTHR19134:SF560">
    <property type="entry name" value="PROTEIN-TYROSINE-PHOSPHATASE"/>
    <property type="match status" value="1"/>
</dbReference>
<comment type="caution">
    <text evidence="14">Lacks conserved residue(s) required for the propagation of feature annotation.</text>
</comment>
<dbReference type="InterPro" id="IPR000242">
    <property type="entry name" value="PTP_cat"/>
</dbReference>
<dbReference type="EnsemblMetazoa" id="XM_038192311.1">
    <property type="protein sequence ID" value="XP_038048239.1"/>
    <property type="gene ID" value="LOC119722268"/>
</dbReference>
<evidence type="ECO:0000256" key="6">
    <source>
        <dbReference type="ARBA" id="ARBA00022801"/>
    </source>
</evidence>
<keyword evidence="14" id="KW-0245">EGF-like domain</keyword>
<dbReference type="InterPro" id="IPR050348">
    <property type="entry name" value="Protein-Tyr_Phosphatase"/>
</dbReference>
<evidence type="ECO:0000256" key="10">
    <source>
        <dbReference type="ARBA" id="ARBA00023136"/>
    </source>
</evidence>
<keyword evidence="9 16" id="KW-1133">Transmembrane helix</keyword>
<dbReference type="InterPro" id="IPR013783">
    <property type="entry name" value="Ig-like_fold"/>
</dbReference>
<feature type="region of interest" description="Disordered" evidence="15">
    <location>
        <begin position="1154"/>
        <end position="1182"/>
    </location>
</feature>
<feature type="transmembrane region" description="Helical" evidence="16">
    <location>
        <begin position="1086"/>
        <end position="1109"/>
    </location>
</feature>
<evidence type="ECO:0000256" key="12">
    <source>
        <dbReference type="ARBA" id="ARBA00023180"/>
    </source>
</evidence>
<organism evidence="22 23">
    <name type="scientific">Patiria miniata</name>
    <name type="common">Bat star</name>
    <name type="synonym">Asterina miniata</name>
    <dbReference type="NCBI Taxonomy" id="46514"/>
    <lineage>
        <taxon>Eukaryota</taxon>
        <taxon>Metazoa</taxon>
        <taxon>Echinodermata</taxon>
        <taxon>Eleutherozoa</taxon>
        <taxon>Asterozoa</taxon>
        <taxon>Asteroidea</taxon>
        <taxon>Valvatacea</taxon>
        <taxon>Valvatida</taxon>
        <taxon>Asterinidae</taxon>
        <taxon>Patiria</taxon>
    </lineage>
</organism>
<reference evidence="22" key="1">
    <citation type="submission" date="2022-11" db="UniProtKB">
        <authorList>
            <consortium name="EnsemblMetazoa"/>
        </authorList>
    </citation>
    <scope>IDENTIFICATION</scope>
</reference>
<evidence type="ECO:0000259" key="18">
    <source>
        <dbReference type="PROSITE" id="PS50026"/>
    </source>
</evidence>
<evidence type="ECO:0000256" key="11">
    <source>
        <dbReference type="ARBA" id="ARBA00023157"/>
    </source>
</evidence>
<name>A0A913Z9C0_PATMI</name>
<keyword evidence="23" id="KW-1185">Reference proteome</keyword>
<dbReference type="PROSITE" id="PS50056">
    <property type="entry name" value="TYR_PHOSPHATASE_2"/>
    <property type="match status" value="2"/>
</dbReference>
<dbReference type="InterPro" id="IPR000387">
    <property type="entry name" value="Tyr_Pase_dom"/>
</dbReference>
<feature type="domain" description="EGF-like" evidence="18">
    <location>
        <begin position="514"/>
        <end position="545"/>
    </location>
</feature>
<evidence type="ECO:0000259" key="19">
    <source>
        <dbReference type="PROSITE" id="PS50055"/>
    </source>
</evidence>
<dbReference type="FunFam" id="2.170.300.10:FF:000003">
    <property type="entry name" value="tyrosine-protein kinase receptor Tie-1 isoform X1"/>
    <property type="match status" value="1"/>
</dbReference>
<dbReference type="GO" id="GO:0016020">
    <property type="term" value="C:membrane"/>
    <property type="evidence" value="ECO:0007669"/>
    <property type="project" value="UniProtKB-SubCell"/>
</dbReference>
<dbReference type="Pfam" id="PF00102">
    <property type="entry name" value="Y_phosphatase"/>
    <property type="match status" value="2"/>
</dbReference>
<dbReference type="GO" id="GO:0046872">
    <property type="term" value="F:metal ion binding"/>
    <property type="evidence" value="ECO:0007669"/>
    <property type="project" value="UniProtKB-KW"/>
</dbReference>
<sequence>MAACSLRWCRFCALVLLINVNTALSLDVRGKPVEQSSTAPDFEAGKAVDGDIDSISKTEAMLNPWWRLDLAAVHCLRKITIIKGVGLNGAEVRAGLSPDRSPNTVIGTVGGDEVTTITADPVVTARYVSIDLPGDSKIINMAEVTVEEFMDEQSLASTSISVDGDWTSQSGTFGSRVSARVVDRSFIYDDLDRHCSTTNRAPSWWKIDLMSAQCVGKVTVKSIDYPDVNIRKGFEDAVVRAGMSSVPTENTMCGSPVSTYQAVANNWMEFDCNPPDGLTARYVSVDNPGRQYLFLCEVLVFPCRPNLPAVDFTFVANPALIDSTGGNDVDVVLTAYKGPDDIPARVTFGRQLATGGMHELPPRSTTEGEPSLGCKALSLRLPAADGINRVGVYYFEGTKRSVKTRIQIVMLPNGDNVQIRPVQRTQIANVGDSVRLKMQNVIAQNTNYMWRHNGSDVITSGNDQLNVSIDDVAVRDEGVYSCFVSGQEDQQLHGTMRLIVRGCSEGMWGPPSCQNTCRRCYNGGICDEETGRCICAPGFSGKHCQHVHGRNVFGQNARHHCSNTTDPHDDACRGRLFCLPDPYGCSCAAGFTGLDCLQECPNGTYGADCKQTCHCAPGDTCSKDTGECSNDACNPTYYGINCQCSGQEIYPHEVSETARQRNLTFSWSQPPCGLIGGVITGYSYQLTDVGSGELRSSNTTQKTVTIDGVVPYTEYAFQVAAITNVGTGVYSERVTVMTTEAEPTAPLNVSIATVDNQYLAVVWAEPDPPQGIITNYDVAYWVVGNESSRVDVYNLSTTMLSYQLPDLVVNVTYFMQVRAKTVVGVGPWSEVINETVVGVPGLVQNLQWTERSETSLTIAWKQPLNPMGPITFYSVKNRAVEKPYQPGFTAGDTYTECKVDSSPYTEANLQPGTKYEFNVSARNTKFVGKPSVLEVYTKPLSDPPAPRTPMTFDNEATETTVTIGLRAVIPEDDTFVESYIVHVKKSDSSSVKKRQALIPNHFEDSADDYIAAEMTKDTVPDKFTVGDKEVYGGYYNAPLQTGVVYNISVGSVSKGNETEASVSFSDPITVRTERTKQPEPNAGNPVGIAFGVIVPVLLLIAVVIAVFVYKRRNKATRRQSDTNGVTAQSKVELTDDGMQDEPTETSIAYADVQEVHPSSPPTPAADTRAPATPSFKKKPFKAPPPVRINDLADYITRKEEAGENGFKADYKSLPDGQLHPWTVASKPENKKKNRFANVIPYDHSRVVLTRTEKDPHSDYINACYIDGYSDTDKYIASQGPNNASLNDMWRMVWEMNVDKIVMLTNPVENGKTKCMQYWPDTGASTYANITVTIVDEQAFLDHTIRQFKITEVNDEEGFRIVKQFHYTTWPDMKPPEYPAPLLNFMRVVNAEHNEGRTIIHCSAGVGRTGTYICLESMLEQMKQEGQVNVLAFIHRMRQKRIKMVQTPEQYKFLFDALRAASLTGETTYDMTTLRRQLTALNKKEPGSQGTGMEKQFQNLGELRANRSNGTSKAGKLPENVEKNRYEDFIPTDRARPFLMTNTHGDDTNYINAHFLSGYRKKDRYIATQMPMPNTTADIWRLVYDQKATCIVMLNPLDEDDDTMCRYWPDEGSLEFGPLVVKLLRTTTHKGVIENTFSLQNKTKSELARTVCQFQIQDWPSDQEVPSSRQGLFTLMELTQKRHEERPPIVVHCIDGLGRTAVYCTLMSMMEQFQEEKVVDVFQTVLRLRLVHPSMMYSLEHYAMCYDVFQANLDSSVVYENFDLKP</sequence>
<feature type="domain" description="Fibronectin type-III" evidence="21">
    <location>
        <begin position="745"/>
        <end position="840"/>
    </location>
</feature>
<evidence type="ECO:0000256" key="13">
    <source>
        <dbReference type="ARBA" id="ARBA00051722"/>
    </source>
</evidence>
<dbReference type="PROSITE" id="PS01186">
    <property type="entry name" value="EGF_2"/>
    <property type="match status" value="1"/>
</dbReference>
<dbReference type="PROSITE" id="PS50853">
    <property type="entry name" value="FN3"/>
    <property type="match status" value="3"/>
</dbReference>
<evidence type="ECO:0000256" key="4">
    <source>
        <dbReference type="ARBA" id="ARBA00022723"/>
    </source>
</evidence>
<keyword evidence="6" id="KW-0378">Hydrolase</keyword>
<evidence type="ECO:0000256" key="1">
    <source>
        <dbReference type="ARBA" id="ARBA00004479"/>
    </source>
</evidence>
<dbReference type="SMART" id="SM00607">
    <property type="entry name" value="FTP"/>
    <property type="match status" value="1"/>
</dbReference>
<keyword evidence="10 16" id="KW-0472">Membrane</keyword>
<evidence type="ECO:0000256" key="3">
    <source>
        <dbReference type="ARBA" id="ARBA00022692"/>
    </source>
</evidence>
<dbReference type="Proteomes" id="UP000887568">
    <property type="component" value="Unplaced"/>
</dbReference>
<dbReference type="PRINTS" id="PR00700">
    <property type="entry name" value="PRTYPHPHTASE"/>
</dbReference>
<dbReference type="PANTHER" id="PTHR19134">
    <property type="entry name" value="RECEPTOR-TYPE TYROSINE-PROTEIN PHOSPHATASE"/>
    <property type="match status" value="1"/>
</dbReference>
<dbReference type="GeneID" id="119722268"/>
<dbReference type="PROSITE" id="PS50026">
    <property type="entry name" value="EGF_3"/>
    <property type="match status" value="1"/>
</dbReference>
<feature type="signal peptide" evidence="17">
    <location>
        <begin position="1"/>
        <end position="25"/>
    </location>
</feature>
<evidence type="ECO:0000256" key="8">
    <source>
        <dbReference type="ARBA" id="ARBA00022912"/>
    </source>
</evidence>
<dbReference type="FunFam" id="3.90.190.10:FF:000062">
    <property type="entry name" value="Receptor-type tyrosine-protein phosphatase kappa"/>
    <property type="match status" value="1"/>
</dbReference>
<feature type="domain" description="Tyrosine-protein phosphatase" evidence="19">
    <location>
        <begin position="1206"/>
        <end position="1460"/>
    </location>
</feature>
<dbReference type="SUPFAM" id="SSF49265">
    <property type="entry name" value="Fibronectin type III"/>
    <property type="match status" value="2"/>
</dbReference>
<dbReference type="InterPro" id="IPR003595">
    <property type="entry name" value="Tyr_Pase_cat"/>
</dbReference>
<dbReference type="SUPFAM" id="SSF52799">
    <property type="entry name" value="(Phosphotyrosine protein) phosphatases II"/>
    <property type="match status" value="2"/>
</dbReference>
<dbReference type="EC" id="3.1.3.48" evidence="2"/>
<evidence type="ECO:0000256" key="9">
    <source>
        <dbReference type="ARBA" id="ARBA00022989"/>
    </source>
</evidence>
<keyword evidence="4" id="KW-0479">Metal-binding</keyword>
<evidence type="ECO:0000313" key="22">
    <source>
        <dbReference type="EnsemblMetazoa" id="XP_038048239.1"/>
    </source>
</evidence>
<dbReference type="SUPFAM" id="SSF49785">
    <property type="entry name" value="Galactose-binding domain-like"/>
    <property type="match status" value="2"/>
</dbReference>
<dbReference type="InterPro" id="IPR008979">
    <property type="entry name" value="Galactose-bd-like_sf"/>
</dbReference>
<dbReference type="InterPro" id="IPR029021">
    <property type="entry name" value="Prot-tyrosine_phosphatase-like"/>
</dbReference>
<feature type="domain" description="Tyrosine specific protein phosphatases" evidence="20">
    <location>
        <begin position="1382"/>
        <end position="1451"/>
    </location>
</feature>
<dbReference type="FunFam" id="3.90.190.10:FF:000102">
    <property type="entry name" value="Receptor-type tyrosine-protein phosphatase"/>
    <property type="match status" value="1"/>
</dbReference>
<accession>A0A913Z9C0</accession>
<feature type="domain" description="Fibronectin type-III" evidence="21">
    <location>
        <begin position="648"/>
        <end position="741"/>
    </location>
</feature>
<feature type="domain" description="Tyrosine-protein phosphatase" evidence="19">
    <location>
        <begin position="1492"/>
        <end position="1751"/>
    </location>
</feature>
<dbReference type="PROSITE" id="PS00383">
    <property type="entry name" value="TYR_PHOSPHATASE_1"/>
    <property type="match status" value="2"/>
</dbReference>
<dbReference type="InterPro" id="IPR036116">
    <property type="entry name" value="FN3_sf"/>
</dbReference>
<evidence type="ECO:0000256" key="5">
    <source>
        <dbReference type="ARBA" id="ARBA00022729"/>
    </source>
</evidence>
<comment type="catalytic activity">
    <reaction evidence="13">
        <text>O-phospho-L-tyrosyl-[protein] + H2O = L-tyrosyl-[protein] + phosphate</text>
        <dbReference type="Rhea" id="RHEA:10684"/>
        <dbReference type="Rhea" id="RHEA-COMP:10136"/>
        <dbReference type="Rhea" id="RHEA-COMP:20101"/>
        <dbReference type="ChEBI" id="CHEBI:15377"/>
        <dbReference type="ChEBI" id="CHEBI:43474"/>
        <dbReference type="ChEBI" id="CHEBI:46858"/>
        <dbReference type="ChEBI" id="CHEBI:61978"/>
        <dbReference type="EC" id="3.1.3.48"/>
    </reaction>
</comment>
<feature type="domain" description="Tyrosine specific protein phosphatases" evidence="20">
    <location>
        <begin position="1669"/>
        <end position="1742"/>
    </location>
</feature>
<dbReference type="Pfam" id="PF00041">
    <property type="entry name" value="fn3"/>
    <property type="match status" value="3"/>
</dbReference>
<dbReference type="SMART" id="SM00181">
    <property type="entry name" value="EGF"/>
    <property type="match status" value="2"/>
</dbReference>
<evidence type="ECO:0000256" key="14">
    <source>
        <dbReference type="PROSITE-ProRule" id="PRU00076"/>
    </source>
</evidence>
<evidence type="ECO:0000256" key="2">
    <source>
        <dbReference type="ARBA" id="ARBA00013064"/>
    </source>
</evidence>
<dbReference type="Pfam" id="PF22633">
    <property type="entry name" value="F5_F8_type_C_2"/>
    <property type="match status" value="1"/>
</dbReference>
<dbReference type="InterPro" id="IPR003599">
    <property type="entry name" value="Ig_sub"/>
</dbReference>
<keyword evidence="12" id="KW-0325">Glycoprotein</keyword>
<dbReference type="InterPro" id="IPR057598">
    <property type="entry name" value="Fn3_PTPRU"/>
</dbReference>
<feature type="disulfide bond" evidence="14">
    <location>
        <begin position="535"/>
        <end position="544"/>
    </location>
</feature>
<dbReference type="PROSITE" id="PS50055">
    <property type="entry name" value="TYR_PHOSPHATASE_PTP"/>
    <property type="match status" value="2"/>
</dbReference>
<dbReference type="SMART" id="SM00194">
    <property type="entry name" value="PTPc"/>
    <property type="match status" value="2"/>
</dbReference>
<evidence type="ECO:0000259" key="20">
    <source>
        <dbReference type="PROSITE" id="PS50056"/>
    </source>
</evidence>
<evidence type="ECO:0000259" key="21">
    <source>
        <dbReference type="PROSITE" id="PS50853"/>
    </source>
</evidence>
<dbReference type="InterPro" id="IPR016130">
    <property type="entry name" value="Tyr_Pase_AS"/>
</dbReference>
<dbReference type="Gene3D" id="3.90.190.10">
    <property type="entry name" value="Protein tyrosine phosphatase superfamily"/>
    <property type="match status" value="2"/>
</dbReference>
<evidence type="ECO:0000313" key="23">
    <source>
        <dbReference type="Proteomes" id="UP000887568"/>
    </source>
</evidence>
<dbReference type="InterPro" id="IPR000742">
    <property type="entry name" value="EGF"/>
</dbReference>
<dbReference type="Gene3D" id="2.170.300.10">
    <property type="entry name" value="Tie2 ligand-binding domain superfamily"/>
    <property type="match status" value="1"/>
</dbReference>
<dbReference type="InterPro" id="IPR003961">
    <property type="entry name" value="FN3_dom"/>
</dbReference>
<evidence type="ECO:0000256" key="7">
    <source>
        <dbReference type="ARBA" id="ARBA00022837"/>
    </source>
</evidence>
<dbReference type="CDD" id="cd00054">
    <property type="entry name" value="EGF_CA"/>
    <property type="match status" value="1"/>
</dbReference>
<evidence type="ECO:0000256" key="15">
    <source>
        <dbReference type="SAM" id="MobiDB-lite"/>
    </source>
</evidence>
<keyword evidence="3 16" id="KW-0812">Transmembrane</keyword>
<evidence type="ECO:0000256" key="16">
    <source>
        <dbReference type="SAM" id="Phobius"/>
    </source>
</evidence>
<dbReference type="OrthoDB" id="10253954at2759"/>
<dbReference type="InterPro" id="IPR036179">
    <property type="entry name" value="Ig-like_dom_sf"/>
</dbReference>
<feature type="compositionally biased region" description="Low complexity" evidence="15">
    <location>
        <begin position="1164"/>
        <end position="1174"/>
    </location>
</feature>
<dbReference type="GO" id="GO:0004725">
    <property type="term" value="F:protein tyrosine phosphatase activity"/>
    <property type="evidence" value="ECO:0007669"/>
    <property type="project" value="UniProtKB-EC"/>
</dbReference>
<dbReference type="RefSeq" id="XP_038048239.1">
    <property type="nucleotide sequence ID" value="XM_038192311.1"/>
</dbReference>
<dbReference type="CDD" id="cd00063">
    <property type="entry name" value="FN3"/>
    <property type="match status" value="3"/>
</dbReference>
<dbReference type="SMART" id="SM00409">
    <property type="entry name" value="IG"/>
    <property type="match status" value="1"/>
</dbReference>
<dbReference type="PROSITE" id="PS00022">
    <property type="entry name" value="EGF_1"/>
    <property type="match status" value="2"/>
</dbReference>
<proteinExistence type="predicted"/>
<dbReference type="InterPro" id="IPR006585">
    <property type="entry name" value="FTP1"/>
</dbReference>
<dbReference type="SUPFAM" id="SSF48726">
    <property type="entry name" value="Immunoglobulin"/>
    <property type="match status" value="1"/>
</dbReference>
<feature type="domain" description="Fibronectin type-III" evidence="21">
    <location>
        <begin position="842"/>
        <end position="944"/>
    </location>
</feature>
<feature type="region of interest" description="Disordered" evidence="15">
    <location>
        <begin position="1115"/>
        <end position="1141"/>
    </location>
</feature>
<keyword evidence="11 14" id="KW-1015">Disulfide bond</keyword>
<keyword evidence="8" id="KW-0904">Protein phosphatase</keyword>
<dbReference type="Gene3D" id="2.60.120.260">
    <property type="entry name" value="Galactose-binding domain-like"/>
    <property type="match status" value="2"/>
</dbReference>
<dbReference type="Pfam" id="PF23144">
    <property type="entry name" value="Fn3_PTPRU"/>
    <property type="match status" value="1"/>
</dbReference>
<keyword evidence="5 17" id="KW-0732">Signal</keyword>
<evidence type="ECO:0000256" key="17">
    <source>
        <dbReference type="SAM" id="SignalP"/>
    </source>
</evidence>
<dbReference type="OMA" id="HEWCCER"/>
<dbReference type="Gene3D" id="2.60.40.10">
    <property type="entry name" value="Immunoglobulins"/>
    <property type="match status" value="4"/>
</dbReference>
<comment type="subcellular location">
    <subcellularLocation>
        <location evidence="1">Membrane</location>
        <topology evidence="1">Single-pass type I membrane protein</topology>
    </subcellularLocation>
</comment>
<feature type="compositionally biased region" description="Polar residues" evidence="15">
    <location>
        <begin position="1121"/>
        <end position="1131"/>
    </location>
</feature>